<dbReference type="Gene3D" id="3.40.630.30">
    <property type="match status" value="1"/>
</dbReference>
<evidence type="ECO:0000256" key="2">
    <source>
        <dbReference type="ARBA" id="ARBA00023315"/>
    </source>
</evidence>
<dbReference type="Pfam" id="PF13302">
    <property type="entry name" value="Acetyltransf_3"/>
    <property type="match status" value="1"/>
</dbReference>
<dbReference type="Proteomes" id="UP001519363">
    <property type="component" value="Unassembled WGS sequence"/>
</dbReference>
<keyword evidence="2" id="KW-0012">Acyltransferase</keyword>
<sequence>MEPVEINAGSFYLRQLRADKLMDDRPAVLTAFTDPELRRWVTGYRIDDLDGAGRYVALRAQEWREDLRCSWAVAEPTTGEMLAEVGLKDLDLDRGIGSAACWTHPEHRGKGIMTQALQTALRFGIDGLGLRHIGYRCAVGNDSSRRVAEKCGFTLDATLLQATTVDGQLHDVLAWSLIV</sequence>
<keyword evidence="6" id="KW-1185">Reference proteome</keyword>
<feature type="domain" description="N-acetyltransferase" evidence="4">
    <location>
        <begin position="27"/>
        <end position="179"/>
    </location>
</feature>
<dbReference type="EMBL" id="JAGIOO010000001">
    <property type="protein sequence ID" value="MBP2474662.1"/>
    <property type="molecule type" value="Genomic_DNA"/>
</dbReference>
<dbReference type="InterPro" id="IPR016181">
    <property type="entry name" value="Acyl_CoA_acyltransferase"/>
</dbReference>
<dbReference type="PANTHER" id="PTHR43792:SF8">
    <property type="entry name" value="[RIBOSOMAL PROTEIN US5]-ALANINE N-ACETYLTRANSFERASE"/>
    <property type="match status" value="1"/>
</dbReference>
<accession>A0ABS5AEI3</accession>
<dbReference type="PANTHER" id="PTHR43792">
    <property type="entry name" value="GNAT FAMILY, PUTATIVE (AFU_ORTHOLOGUE AFUA_3G00765)-RELATED-RELATED"/>
    <property type="match status" value="1"/>
</dbReference>
<reference evidence="5 6" key="1">
    <citation type="submission" date="2021-03" db="EMBL/GenBank/DDBJ databases">
        <title>Sequencing the genomes of 1000 actinobacteria strains.</title>
        <authorList>
            <person name="Klenk H.-P."/>
        </authorList>
    </citation>
    <scope>NUCLEOTIDE SEQUENCE [LARGE SCALE GENOMIC DNA]</scope>
    <source>
        <strain evidence="5 6">DSM 44580</strain>
    </source>
</reference>
<evidence type="ECO:0000256" key="1">
    <source>
        <dbReference type="ARBA" id="ARBA00022679"/>
    </source>
</evidence>
<evidence type="ECO:0000256" key="3">
    <source>
        <dbReference type="ARBA" id="ARBA00038502"/>
    </source>
</evidence>
<dbReference type="SUPFAM" id="SSF55729">
    <property type="entry name" value="Acyl-CoA N-acyltransferases (Nat)"/>
    <property type="match status" value="1"/>
</dbReference>
<evidence type="ECO:0000313" key="5">
    <source>
        <dbReference type="EMBL" id="MBP2474662.1"/>
    </source>
</evidence>
<name>A0ABS5AEI3_9PSEU</name>
<comment type="caution">
    <text evidence="5">The sequence shown here is derived from an EMBL/GenBank/DDBJ whole genome shotgun (WGS) entry which is preliminary data.</text>
</comment>
<proteinExistence type="inferred from homology"/>
<gene>
    <name evidence="5" type="ORF">JOF53_003534</name>
</gene>
<dbReference type="RefSeq" id="WP_209707124.1">
    <property type="nucleotide sequence ID" value="NZ_JAGIOO010000001.1"/>
</dbReference>
<evidence type="ECO:0000313" key="6">
    <source>
        <dbReference type="Proteomes" id="UP001519363"/>
    </source>
</evidence>
<dbReference type="PROSITE" id="PS51186">
    <property type="entry name" value="GNAT"/>
    <property type="match status" value="1"/>
</dbReference>
<organism evidence="5 6">
    <name type="scientific">Crossiella equi</name>
    <dbReference type="NCBI Taxonomy" id="130796"/>
    <lineage>
        <taxon>Bacteria</taxon>
        <taxon>Bacillati</taxon>
        <taxon>Actinomycetota</taxon>
        <taxon>Actinomycetes</taxon>
        <taxon>Pseudonocardiales</taxon>
        <taxon>Pseudonocardiaceae</taxon>
        <taxon>Crossiella</taxon>
    </lineage>
</organism>
<evidence type="ECO:0000259" key="4">
    <source>
        <dbReference type="PROSITE" id="PS51186"/>
    </source>
</evidence>
<dbReference type="InterPro" id="IPR051531">
    <property type="entry name" value="N-acetyltransferase"/>
</dbReference>
<protein>
    <submittedName>
        <fullName evidence="5">RimJ/RimL family protein N-acetyltransferase</fullName>
    </submittedName>
</protein>
<keyword evidence="1" id="KW-0808">Transferase</keyword>
<dbReference type="InterPro" id="IPR000182">
    <property type="entry name" value="GNAT_dom"/>
</dbReference>
<comment type="similarity">
    <text evidence="3">Belongs to the acetyltransferase family. RimJ subfamily.</text>
</comment>